<comment type="caution">
    <text evidence="3">The sequence shown here is derived from an EMBL/GenBank/DDBJ whole genome shotgun (WGS) entry which is preliminary data.</text>
</comment>
<accession>A0A9N9LT90</accession>
<dbReference type="Proteomes" id="UP000701801">
    <property type="component" value="Unassembled WGS sequence"/>
</dbReference>
<organism evidence="3 4">
    <name type="scientific">Hymenoscyphus albidus</name>
    <dbReference type="NCBI Taxonomy" id="595503"/>
    <lineage>
        <taxon>Eukaryota</taxon>
        <taxon>Fungi</taxon>
        <taxon>Dikarya</taxon>
        <taxon>Ascomycota</taxon>
        <taxon>Pezizomycotina</taxon>
        <taxon>Leotiomycetes</taxon>
        <taxon>Helotiales</taxon>
        <taxon>Helotiaceae</taxon>
        <taxon>Hymenoscyphus</taxon>
    </lineage>
</organism>
<evidence type="ECO:0000256" key="2">
    <source>
        <dbReference type="SAM" id="SignalP"/>
    </source>
</evidence>
<feature type="signal peptide" evidence="2">
    <location>
        <begin position="1"/>
        <end position="18"/>
    </location>
</feature>
<evidence type="ECO:0000313" key="3">
    <source>
        <dbReference type="EMBL" id="CAG8979443.1"/>
    </source>
</evidence>
<name>A0A9N9LT90_9HELO</name>
<reference evidence="3" key="1">
    <citation type="submission" date="2021-07" db="EMBL/GenBank/DDBJ databases">
        <authorList>
            <person name="Durling M."/>
        </authorList>
    </citation>
    <scope>NUCLEOTIDE SEQUENCE</scope>
</reference>
<sequence length="117" mass="12662">MKLTSISFLLYLISTVVALPLNINGGKYSPVIVVDDGKMTFTASLGMPAQALKSLGIFGKNPDLANRLGDNPYAKLSPELTTLLRTQPRPRPPPRPKGIDNLDGKGQQSDLDFRPLS</sequence>
<feature type="chain" id="PRO_5040387493" evidence="2">
    <location>
        <begin position="19"/>
        <end position="117"/>
    </location>
</feature>
<proteinExistence type="predicted"/>
<evidence type="ECO:0000256" key="1">
    <source>
        <dbReference type="SAM" id="MobiDB-lite"/>
    </source>
</evidence>
<keyword evidence="4" id="KW-1185">Reference proteome</keyword>
<keyword evidence="2" id="KW-0732">Signal</keyword>
<gene>
    <name evidence="3" type="ORF">HYALB_00011956</name>
</gene>
<feature type="region of interest" description="Disordered" evidence="1">
    <location>
        <begin position="79"/>
        <end position="117"/>
    </location>
</feature>
<protein>
    <submittedName>
        <fullName evidence="3">Uncharacterized protein</fullName>
    </submittedName>
</protein>
<dbReference type="EMBL" id="CAJVRM010000312">
    <property type="protein sequence ID" value="CAG8979443.1"/>
    <property type="molecule type" value="Genomic_DNA"/>
</dbReference>
<dbReference type="AlphaFoldDB" id="A0A9N9LT90"/>
<evidence type="ECO:0000313" key="4">
    <source>
        <dbReference type="Proteomes" id="UP000701801"/>
    </source>
</evidence>
<dbReference type="OrthoDB" id="3941683at2759"/>